<gene>
    <name evidence="4" type="ORF">ISF_03464</name>
</gene>
<evidence type="ECO:0000313" key="5">
    <source>
        <dbReference type="Proteomes" id="UP000076744"/>
    </source>
</evidence>
<feature type="transmembrane region" description="Helical" evidence="2">
    <location>
        <begin position="218"/>
        <end position="240"/>
    </location>
</feature>
<reference evidence="4 5" key="1">
    <citation type="journal article" date="2016" name="Genome Biol. Evol.">
        <title>Divergent and convergent evolution of fungal pathogenicity.</title>
        <authorList>
            <person name="Shang Y."/>
            <person name="Xiao G."/>
            <person name="Zheng P."/>
            <person name="Cen K."/>
            <person name="Zhan S."/>
            <person name="Wang C."/>
        </authorList>
    </citation>
    <scope>NUCLEOTIDE SEQUENCE [LARGE SCALE GENOMIC DNA]</scope>
    <source>
        <strain evidence="4 5">ARSEF 2679</strain>
    </source>
</reference>
<keyword evidence="2" id="KW-0472">Membrane</keyword>
<dbReference type="OrthoDB" id="5311469at2759"/>
<feature type="region of interest" description="Disordered" evidence="1">
    <location>
        <begin position="178"/>
        <end position="210"/>
    </location>
</feature>
<dbReference type="Proteomes" id="UP000076744">
    <property type="component" value="Unassembled WGS sequence"/>
</dbReference>
<evidence type="ECO:0000256" key="2">
    <source>
        <dbReference type="SAM" id="Phobius"/>
    </source>
</evidence>
<feature type="compositionally biased region" description="Pro residues" evidence="1">
    <location>
        <begin position="253"/>
        <end position="264"/>
    </location>
</feature>
<dbReference type="AlphaFoldDB" id="A0A162MRI0"/>
<feature type="compositionally biased region" description="Polar residues" evidence="1">
    <location>
        <begin position="349"/>
        <end position="363"/>
    </location>
</feature>
<feature type="signal peptide" evidence="3">
    <location>
        <begin position="1"/>
        <end position="27"/>
    </location>
</feature>
<protein>
    <submittedName>
        <fullName evidence="4">Uncharacterized protein</fullName>
    </submittedName>
</protein>
<feature type="region of interest" description="Disordered" evidence="1">
    <location>
        <begin position="292"/>
        <end position="378"/>
    </location>
</feature>
<accession>A0A162MRI0</accession>
<sequence length="378" mass="38364">MARRHGLANTPLLPLLLLLLLLLPALAVDPTFEVYPKEAQPCLYAAAKGSQCSGDTVEELNACLCSGGAPVSGGNGFVYGTALCLGPTVSASVVGDVYDQMKVSCGPTLTPVRYTKTEFMAWAADEAAKAASSSSTTSTVVKTSTIRSKITVTESASSSSTSTSSSSAASGATASTTLATSASPGASSTASATASSSPGPASATGDDNKDTLSTGTTVGIAVGASVAGLSALAGLAFLLIRRSHYSASTFSASPPPPPPAPLQPQPQNVAEMPAMSQVPPSHKQQEQPNFLGAWTLPTGAPYRDSPGPNVVDDNAHQHAAGGPPPPQSKPPGGIFELDSGGSVVAVPQQGYQQYHQSGWQPIAQQPGPPRDYRPYMPQ</sequence>
<dbReference type="GeneID" id="30019756"/>
<evidence type="ECO:0000313" key="4">
    <source>
        <dbReference type="EMBL" id="OAA69089.1"/>
    </source>
</evidence>
<dbReference type="STRING" id="1081104.A0A162MRI0"/>
<keyword evidence="2" id="KW-0812">Transmembrane</keyword>
<dbReference type="EMBL" id="AZHB01000006">
    <property type="protein sequence ID" value="OAA69089.1"/>
    <property type="molecule type" value="Genomic_DNA"/>
</dbReference>
<comment type="caution">
    <text evidence="4">The sequence shown here is derived from an EMBL/GenBank/DDBJ whole genome shotgun (WGS) entry which is preliminary data.</text>
</comment>
<proteinExistence type="predicted"/>
<organism evidence="4 5">
    <name type="scientific">Cordyceps fumosorosea (strain ARSEF 2679)</name>
    <name type="common">Isaria fumosorosea</name>
    <dbReference type="NCBI Taxonomy" id="1081104"/>
    <lineage>
        <taxon>Eukaryota</taxon>
        <taxon>Fungi</taxon>
        <taxon>Dikarya</taxon>
        <taxon>Ascomycota</taxon>
        <taxon>Pezizomycotina</taxon>
        <taxon>Sordariomycetes</taxon>
        <taxon>Hypocreomycetidae</taxon>
        <taxon>Hypocreales</taxon>
        <taxon>Cordycipitaceae</taxon>
        <taxon>Cordyceps</taxon>
    </lineage>
</organism>
<evidence type="ECO:0000256" key="3">
    <source>
        <dbReference type="SAM" id="SignalP"/>
    </source>
</evidence>
<name>A0A162MRI0_CORFA</name>
<evidence type="ECO:0000256" key="1">
    <source>
        <dbReference type="SAM" id="MobiDB-lite"/>
    </source>
</evidence>
<keyword evidence="2" id="KW-1133">Transmembrane helix</keyword>
<keyword evidence="3" id="KW-0732">Signal</keyword>
<dbReference type="RefSeq" id="XP_018705959.1">
    <property type="nucleotide sequence ID" value="XM_018847070.1"/>
</dbReference>
<feature type="region of interest" description="Disordered" evidence="1">
    <location>
        <begin position="247"/>
        <end position="267"/>
    </location>
</feature>
<keyword evidence="5" id="KW-1185">Reference proteome</keyword>
<feature type="compositionally biased region" description="Low complexity" evidence="1">
    <location>
        <begin position="178"/>
        <end position="204"/>
    </location>
</feature>
<feature type="chain" id="PRO_5007837448" evidence="3">
    <location>
        <begin position="28"/>
        <end position="378"/>
    </location>
</feature>